<evidence type="ECO:0000256" key="3">
    <source>
        <dbReference type="ARBA" id="ARBA00022741"/>
    </source>
</evidence>
<evidence type="ECO:0000256" key="2">
    <source>
        <dbReference type="ARBA" id="ARBA00022679"/>
    </source>
</evidence>
<protein>
    <recommendedName>
        <fullName evidence="7">Tagatose-6-phosphate kinase</fullName>
        <ecNumber evidence="7">2.7.1.144</ecNumber>
    </recommendedName>
</protein>
<dbReference type="RefSeq" id="WP_212695350.1">
    <property type="nucleotide sequence ID" value="NZ_CP058649.1"/>
</dbReference>
<dbReference type="GO" id="GO:0005829">
    <property type="term" value="C:cytosol"/>
    <property type="evidence" value="ECO:0007669"/>
    <property type="project" value="TreeGrafter"/>
</dbReference>
<dbReference type="GO" id="GO:0005988">
    <property type="term" value="P:lactose metabolic process"/>
    <property type="evidence" value="ECO:0007669"/>
    <property type="project" value="UniProtKB-KW"/>
</dbReference>
<dbReference type="EMBL" id="CP058649">
    <property type="protein sequence ID" value="QUI24658.1"/>
    <property type="molecule type" value="Genomic_DNA"/>
</dbReference>
<dbReference type="Gene3D" id="3.40.1190.20">
    <property type="match status" value="1"/>
</dbReference>
<dbReference type="GO" id="GO:0009024">
    <property type="term" value="F:tagatose-6-phosphate kinase activity"/>
    <property type="evidence" value="ECO:0007669"/>
    <property type="project" value="UniProtKB-EC"/>
</dbReference>
<keyword evidence="3 7" id="KW-0547">Nucleotide-binding</keyword>
<dbReference type="UniPathway" id="UPA00704">
    <property type="reaction ID" value="UER00715"/>
</dbReference>
<dbReference type="EC" id="2.7.1.144" evidence="7"/>
<evidence type="ECO:0000313" key="10">
    <source>
        <dbReference type="EMBL" id="QUI24658.1"/>
    </source>
</evidence>
<comment type="catalytic activity">
    <reaction evidence="7">
        <text>D-tagatofuranose 6-phosphate + ATP = D-tagatofuranose 1,6-bisphosphate + ADP + H(+)</text>
        <dbReference type="Rhea" id="RHEA:12420"/>
        <dbReference type="ChEBI" id="CHEBI:15378"/>
        <dbReference type="ChEBI" id="CHEBI:30616"/>
        <dbReference type="ChEBI" id="CHEBI:58694"/>
        <dbReference type="ChEBI" id="CHEBI:58695"/>
        <dbReference type="ChEBI" id="CHEBI:456216"/>
        <dbReference type="EC" id="2.7.1.144"/>
    </reaction>
</comment>
<dbReference type="SUPFAM" id="SSF53613">
    <property type="entry name" value="Ribokinase-like"/>
    <property type="match status" value="1"/>
</dbReference>
<keyword evidence="2 7" id="KW-0808">Transferase</keyword>
<proteinExistence type="inferred from homology"/>
<dbReference type="GO" id="GO:0016052">
    <property type="term" value="P:carbohydrate catabolic process"/>
    <property type="evidence" value="ECO:0007669"/>
    <property type="project" value="UniProtKB-ARBA"/>
</dbReference>
<evidence type="ECO:0000313" key="11">
    <source>
        <dbReference type="Proteomes" id="UP000683246"/>
    </source>
</evidence>
<gene>
    <name evidence="10" type="primary">pfkB</name>
    <name evidence="10" type="ORF">HZI73_21150</name>
</gene>
<evidence type="ECO:0000256" key="1">
    <source>
        <dbReference type="ARBA" id="ARBA00005380"/>
    </source>
</evidence>
<dbReference type="InterPro" id="IPR002173">
    <property type="entry name" value="Carboh/pur_kinase_PfkB_CS"/>
</dbReference>
<dbReference type="InterPro" id="IPR022463">
    <property type="entry name" value="1-PFruKinase"/>
</dbReference>
<comment type="similarity">
    <text evidence="7">Belongs to the carbohydrate kinase PfkB family. LacC subfamily.</text>
</comment>
<comment type="pathway">
    <text evidence="7">Carbohydrate metabolism; D-tagatose 6-phosphate degradation; D-glyceraldehyde 3-phosphate and glycerone phosphate from D-tagatose 6-phosphate: step 1/2.</text>
</comment>
<dbReference type="FunFam" id="3.40.1190.20:FF:000001">
    <property type="entry name" value="Phosphofructokinase"/>
    <property type="match status" value="1"/>
</dbReference>
<dbReference type="GO" id="GO:2001059">
    <property type="term" value="P:D-tagatose 6-phosphate catabolic process"/>
    <property type="evidence" value="ECO:0007669"/>
    <property type="project" value="UniProtKB-UniPathway"/>
</dbReference>
<comment type="catalytic activity">
    <reaction evidence="6 8">
        <text>beta-D-fructose 1-phosphate + ATP = beta-D-fructose 1,6-bisphosphate + ADP + H(+)</text>
        <dbReference type="Rhea" id="RHEA:14213"/>
        <dbReference type="ChEBI" id="CHEBI:15378"/>
        <dbReference type="ChEBI" id="CHEBI:30616"/>
        <dbReference type="ChEBI" id="CHEBI:32966"/>
        <dbReference type="ChEBI" id="CHEBI:138881"/>
        <dbReference type="ChEBI" id="CHEBI:456216"/>
        <dbReference type="EC" id="2.7.1.56"/>
    </reaction>
</comment>
<accession>A0A8J8SIM2</accession>
<keyword evidence="11" id="KW-1185">Reference proteome</keyword>
<reference evidence="10" key="1">
    <citation type="submission" date="2020-07" db="EMBL/GenBank/DDBJ databases">
        <title>Vallitalea pronyensis genome.</title>
        <authorList>
            <person name="Postec A."/>
        </authorList>
    </citation>
    <scope>NUCLEOTIDE SEQUENCE</scope>
    <source>
        <strain evidence="10">FatNI3</strain>
    </source>
</reference>
<name>A0A8J8SIM2_9FIRM</name>
<dbReference type="InterPro" id="IPR011611">
    <property type="entry name" value="PfkB_dom"/>
</dbReference>
<dbReference type="AlphaFoldDB" id="A0A8J8SIM2"/>
<dbReference type="PIRSF" id="PIRSF000535">
    <property type="entry name" value="1PFK/6PFK/LacC"/>
    <property type="match status" value="1"/>
</dbReference>
<evidence type="ECO:0000256" key="7">
    <source>
        <dbReference type="PIRNR" id="PIRNR000535"/>
    </source>
</evidence>
<dbReference type="CDD" id="cd01164">
    <property type="entry name" value="FruK_PfkB_like"/>
    <property type="match status" value="1"/>
</dbReference>
<dbReference type="NCBIfam" id="TIGR03168">
    <property type="entry name" value="1-PFK"/>
    <property type="match status" value="1"/>
</dbReference>
<keyword evidence="4 8" id="KW-0418">Kinase</keyword>
<evidence type="ECO:0000256" key="4">
    <source>
        <dbReference type="ARBA" id="ARBA00022777"/>
    </source>
</evidence>
<dbReference type="GO" id="GO:0044281">
    <property type="term" value="P:small molecule metabolic process"/>
    <property type="evidence" value="ECO:0007669"/>
    <property type="project" value="UniProtKB-ARBA"/>
</dbReference>
<dbReference type="PROSITE" id="PS00584">
    <property type="entry name" value="PFKB_KINASES_2"/>
    <property type="match status" value="1"/>
</dbReference>
<dbReference type="KEGG" id="vpy:HZI73_21150"/>
<comment type="similarity">
    <text evidence="1">Belongs to the carbohydrate kinase pfkB family.</text>
</comment>
<dbReference type="PANTHER" id="PTHR46566:SF1">
    <property type="entry name" value="1-PHOSPHOFRUCTOKINASE"/>
    <property type="match status" value="1"/>
</dbReference>
<evidence type="ECO:0000256" key="5">
    <source>
        <dbReference type="ARBA" id="ARBA00022840"/>
    </source>
</evidence>
<sequence length="311" mass="34230">MIITVTLSPTIDKTIFVDGLKMDAINDMKGTREDAGGKGINVSKMVKKLQGDTLAIGLIGGEVGHIIKKKLDDDNIPCDFIQVDQPSRYNIKIVDRQRKTFTDINEGGGYISPEKIAELEAKIFQQASEGDLLILSGRVPDNVDKTIYRKWIDKANRKGIKVILDADHEPLKEAVQAGPYMIKPNIHELERLLNTTFKSLQDITNRLSELFIYGIQVIVLSLGSQGAYLFTAHEAYYTPGLSVHVKSTVGAGDSMVGAMAFCIAKGMQLKDAFHYAVATSTATVQKEGTLMADLDTIESIKDKLEIKNIKL</sequence>
<dbReference type="GO" id="GO:0005524">
    <property type="term" value="F:ATP binding"/>
    <property type="evidence" value="ECO:0007669"/>
    <property type="project" value="UniProtKB-UniRule"/>
</dbReference>
<organism evidence="10 11">
    <name type="scientific">Vallitalea pronyensis</name>
    <dbReference type="NCBI Taxonomy" id="1348613"/>
    <lineage>
        <taxon>Bacteria</taxon>
        <taxon>Bacillati</taxon>
        <taxon>Bacillota</taxon>
        <taxon>Clostridia</taxon>
        <taxon>Lachnospirales</taxon>
        <taxon>Vallitaleaceae</taxon>
        <taxon>Vallitalea</taxon>
    </lineage>
</organism>
<dbReference type="Proteomes" id="UP000683246">
    <property type="component" value="Chromosome"/>
</dbReference>
<dbReference type="NCBIfam" id="TIGR03828">
    <property type="entry name" value="pfkB"/>
    <property type="match status" value="1"/>
</dbReference>
<evidence type="ECO:0000256" key="6">
    <source>
        <dbReference type="ARBA" id="ARBA00047745"/>
    </source>
</evidence>
<feature type="domain" description="Carbohydrate kinase PfkB" evidence="9">
    <location>
        <begin position="12"/>
        <end position="289"/>
    </location>
</feature>
<comment type="function">
    <text evidence="8">Catalyzes the ATP-dependent phosphorylation of fructose-l-phosphate to fructose-l,6-bisphosphate.</text>
</comment>
<evidence type="ECO:0000256" key="8">
    <source>
        <dbReference type="RuleBase" id="RU369061"/>
    </source>
</evidence>
<keyword evidence="7" id="KW-0423">Lactose metabolism</keyword>
<keyword evidence="5 7" id="KW-0067">ATP-binding</keyword>
<evidence type="ECO:0000259" key="9">
    <source>
        <dbReference type="Pfam" id="PF00294"/>
    </source>
</evidence>
<dbReference type="PANTHER" id="PTHR46566">
    <property type="entry name" value="1-PHOSPHOFRUCTOKINASE-RELATED"/>
    <property type="match status" value="1"/>
</dbReference>
<dbReference type="Pfam" id="PF00294">
    <property type="entry name" value="PfkB"/>
    <property type="match status" value="1"/>
</dbReference>
<dbReference type="InterPro" id="IPR029056">
    <property type="entry name" value="Ribokinase-like"/>
</dbReference>
<dbReference type="GO" id="GO:0008662">
    <property type="term" value="F:1-phosphofructokinase activity"/>
    <property type="evidence" value="ECO:0007669"/>
    <property type="project" value="UniProtKB-UniRule"/>
</dbReference>
<dbReference type="InterPro" id="IPR017583">
    <property type="entry name" value="Tagatose/fructose_Pkinase"/>
</dbReference>